<sequence>MKKLAAVISASLLMASTSAMAQVYVGAKVGKTWLDDACISGQPCDDEDSTLGAFAGYEWNKYFALEAGYDYLGEFNTGTAGLNGSNDDVSAITLAPKLSLPLTDDISLYGKFGGAYVDYGSKNDWSYLGAAGLEIDSHQNVTVRLEYQTITDMNNDRVRAAGNSATLGVVYKFGGQEAVPAPVVVEEEPVVAEPQPVTKTFETKTLGTGNFALNSTELKAESAAQLDDLVAFLNQHPQANVEIVGYTDTSGSAAYNQKISEKRAQSVAKALNAKGIDSSRIATRGEGENNPVADNSTREGRAKNRRVEIVVPAFEYTVQQ</sequence>
<keyword evidence="12" id="KW-0732">Signal</keyword>
<keyword evidence="9" id="KW-0998">Cell outer membrane</keyword>
<dbReference type="eggNOG" id="COG2885">
    <property type="taxonomic scope" value="Bacteria"/>
</dbReference>
<dbReference type="EMBL" id="BATJ01000010">
    <property type="protein sequence ID" value="GAD67829.1"/>
    <property type="molecule type" value="Genomic_DNA"/>
</dbReference>
<dbReference type="PROSITE" id="PS01068">
    <property type="entry name" value="OMPA_1"/>
    <property type="match status" value="1"/>
</dbReference>
<comment type="subcellular location">
    <subcellularLocation>
        <location evidence="1">Cell outer membrane</location>
        <topology evidence="1">Multi-pass membrane protein</topology>
    </subcellularLocation>
</comment>
<dbReference type="GO" id="GO:0006811">
    <property type="term" value="P:monoatomic ion transport"/>
    <property type="evidence" value="ECO:0007669"/>
    <property type="project" value="UniProtKB-KW"/>
</dbReference>
<dbReference type="PRINTS" id="PR01023">
    <property type="entry name" value="NAFLGMOTY"/>
</dbReference>
<evidence type="ECO:0000256" key="9">
    <source>
        <dbReference type="ARBA" id="ARBA00023237"/>
    </source>
</evidence>
<keyword evidence="6" id="KW-0406">Ion transport</keyword>
<dbReference type="InterPro" id="IPR006665">
    <property type="entry name" value="OmpA-like"/>
</dbReference>
<evidence type="ECO:0000256" key="2">
    <source>
        <dbReference type="ARBA" id="ARBA00005710"/>
    </source>
</evidence>
<dbReference type="PROSITE" id="PS51123">
    <property type="entry name" value="OMPA_2"/>
    <property type="match status" value="1"/>
</dbReference>
<dbReference type="InterPro" id="IPR050330">
    <property type="entry name" value="Bact_OuterMem_StrucFunc"/>
</dbReference>
<keyword evidence="15" id="KW-1185">Reference proteome</keyword>
<evidence type="ECO:0000256" key="3">
    <source>
        <dbReference type="ARBA" id="ARBA00022448"/>
    </source>
</evidence>
<dbReference type="Gene3D" id="2.40.160.20">
    <property type="match status" value="1"/>
</dbReference>
<evidence type="ECO:0000256" key="5">
    <source>
        <dbReference type="ARBA" id="ARBA00022692"/>
    </source>
</evidence>
<dbReference type="Proteomes" id="UP000016570">
    <property type="component" value="Unassembled WGS sequence"/>
</dbReference>
<evidence type="ECO:0000256" key="10">
    <source>
        <dbReference type="PROSITE-ProRule" id="PRU00473"/>
    </source>
</evidence>
<dbReference type="PANTHER" id="PTHR30329:SF21">
    <property type="entry name" value="LIPOPROTEIN YIAD-RELATED"/>
    <property type="match status" value="1"/>
</dbReference>
<feature type="signal peptide" evidence="12">
    <location>
        <begin position="1"/>
        <end position="21"/>
    </location>
</feature>
<dbReference type="PRINTS" id="PR01021">
    <property type="entry name" value="OMPADOMAIN"/>
</dbReference>
<protein>
    <submittedName>
        <fullName evidence="14">Outer membrane protein A</fullName>
    </submittedName>
</protein>
<feature type="chain" id="PRO_5004638664" evidence="12">
    <location>
        <begin position="22"/>
        <end position="320"/>
    </location>
</feature>
<dbReference type="PANTHER" id="PTHR30329">
    <property type="entry name" value="STATOR ELEMENT OF FLAGELLAR MOTOR COMPLEX"/>
    <property type="match status" value="1"/>
</dbReference>
<dbReference type="RefSeq" id="WP_021705800.1">
    <property type="nucleotide sequence ID" value="NZ_BATJ01000010.1"/>
</dbReference>
<dbReference type="Pfam" id="PF01389">
    <property type="entry name" value="OmpA_membrane"/>
    <property type="match status" value="1"/>
</dbReference>
<proteinExistence type="inferred from homology"/>
<evidence type="ECO:0000259" key="13">
    <source>
        <dbReference type="PROSITE" id="PS51123"/>
    </source>
</evidence>
<dbReference type="InterPro" id="IPR000498">
    <property type="entry name" value="OmpA-like_TM_dom"/>
</dbReference>
<dbReference type="eggNOG" id="COG3637">
    <property type="taxonomic scope" value="Bacteria"/>
</dbReference>
<dbReference type="AlphaFoldDB" id="U3BDN2"/>
<dbReference type="SUPFAM" id="SSF103088">
    <property type="entry name" value="OmpA-like"/>
    <property type="match status" value="1"/>
</dbReference>
<name>U3BDN2_VIBPR</name>
<reference evidence="14 15" key="1">
    <citation type="submission" date="2013-09" db="EMBL/GenBank/DDBJ databases">
        <title>Whole genome shotgun sequence of Vibrio proteolyticus NBRC 13287.</title>
        <authorList>
            <person name="Isaki S."/>
            <person name="Hosoyama A."/>
            <person name="Numata M."/>
            <person name="Hashimoto M."/>
            <person name="Hosoyama Y."/>
            <person name="Tsuchikane K."/>
            <person name="Noguchi M."/>
            <person name="Hirakata S."/>
            <person name="Ichikawa N."/>
            <person name="Ohji S."/>
            <person name="Yamazoe A."/>
            <person name="Fujita N."/>
        </authorList>
    </citation>
    <scope>NUCLEOTIDE SEQUENCE [LARGE SCALE GENOMIC DNA]</scope>
    <source>
        <strain evidence="14 15">NBRC 13287</strain>
    </source>
</reference>
<gene>
    <name evidence="14" type="primary">ompA</name>
    <name evidence="14" type="ORF">VPR01S_10_00250</name>
</gene>
<dbReference type="InterPro" id="IPR011250">
    <property type="entry name" value="OMP/PagP_B-barrel"/>
</dbReference>
<evidence type="ECO:0000256" key="7">
    <source>
        <dbReference type="ARBA" id="ARBA00023114"/>
    </source>
</evidence>
<comment type="similarity">
    <text evidence="2">Belongs to the outer membrane OOP (TC 1.B.6) superfamily. OmpA family.</text>
</comment>
<dbReference type="GO" id="GO:0009279">
    <property type="term" value="C:cell outer membrane"/>
    <property type="evidence" value="ECO:0007669"/>
    <property type="project" value="UniProtKB-SubCell"/>
</dbReference>
<keyword evidence="8 10" id="KW-0472">Membrane</keyword>
<dbReference type="InterPro" id="IPR036737">
    <property type="entry name" value="OmpA-like_sf"/>
</dbReference>
<dbReference type="SUPFAM" id="SSF56925">
    <property type="entry name" value="OMPA-like"/>
    <property type="match status" value="1"/>
</dbReference>
<dbReference type="GO" id="GO:0046930">
    <property type="term" value="C:pore complex"/>
    <property type="evidence" value="ECO:0007669"/>
    <property type="project" value="UniProtKB-KW"/>
</dbReference>
<keyword evidence="4" id="KW-1134">Transmembrane beta strand</keyword>
<dbReference type="InterPro" id="IPR006664">
    <property type="entry name" value="OMP_bac"/>
</dbReference>
<evidence type="ECO:0000256" key="6">
    <source>
        <dbReference type="ARBA" id="ARBA00023065"/>
    </source>
</evidence>
<accession>U3BDN2</accession>
<keyword evidence="3" id="KW-0813">Transport</keyword>
<dbReference type="CDD" id="cd07185">
    <property type="entry name" value="OmpA_C-like"/>
    <property type="match status" value="1"/>
</dbReference>
<evidence type="ECO:0000256" key="4">
    <source>
        <dbReference type="ARBA" id="ARBA00022452"/>
    </source>
</evidence>
<evidence type="ECO:0000256" key="1">
    <source>
        <dbReference type="ARBA" id="ARBA00004571"/>
    </source>
</evidence>
<dbReference type="STRING" id="1219065.VPR01S_10_00250"/>
<evidence type="ECO:0000313" key="15">
    <source>
        <dbReference type="Proteomes" id="UP000016570"/>
    </source>
</evidence>
<dbReference type="Pfam" id="PF00691">
    <property type="entry name" value="OmpA"/>
    <property type="match status" value="1"/>
</dbReference>
<evidence type="ECO:0000256" key="12">
    <source>
        <dbReference type="SAM" id="SignalP"/>
    </source>
</evidence>
<evidence type="ECO:0000256" key="11">
    <source>
        <dbReference type="SAM" id="MobiDB-lite"/>
    </source>
</evidence>
<keyword evidence="5" id="KW-0812">Transmembrane</keyword>
<dbReference type="GO" id="GO:0015288">
    <property type="term" value="F:porin activity"/>
    <property type="evidence" value="ECO:0007669"/>
    <property type="project" value="UniProtKB-KW"/>
</dbReference>
<evidence type="ECO:0000313" key="14">
    <source>
        <dbReference type="EMBL" id="GAD67829.1"/>
    </source>
</evidence>
<dbReference type="Gene3D" id="3.30.1330.60">
    <property type="entry name" value="OmpA-like domain"/>
    <property type="match status" value="1"/>
</dbReference>
<feature type="region of interest" description="Disordered" evidence="11">
    <location>
        <begin position="280"/>
        <end position="303"/>
    </location>
</feature>
<keyword evidence="7" id="KW-0626">Porin</keyword>
<evidence type="ECO:0000256" key="8">
    <source>
        <dbReference type="ARBA" id="ARBA00023136"/>
    </source>
</evidence>
<feature type="domain" description="OmpA-like" evidence="13">
    <location>
        <begin position="197"/>
        <end position="315"/>
    </location>
</feature>
<dbReference type="InterPro" id="IPR006690">
    <property type="entry name" value="OMPA-like_CS"/>
</dbReference>
<organism evidence="14 15">
    <name type="scientific">Vibrio proteolyticus NBRC 13287</name>
    <dbReference type="NCBI Taxonomy" id="1219065"/>
    <lineage>
        <taxon>Bacteria</taxon>
        <taxon>Pseudomonadati</taxon>
        <taxon>Pseudomonadota</taxon>
        <taxon>Gammaproteobacteria</taxon>
        <taxon>Vibrionales</taxon>
        <taxon>Vibrionaceae</taxon>
        <taxon>Vibrio</taxon>
    </lineage>
</organism>
<comment type="caution">
    <text evidence="14">The sequence shown here is derived from an EMBL/GenBank/DDBJ whole genome shotgun (WGS) entry which is preliminary data.</text>
</comment>